<gene>
    <name evidence="2" type="ORF">BaRGS_00032549</name>
</gene>
<feature type="region of interest" description="Disordered" evidence="1">
    <location>
        <begin position="144"/>
        <end position="209"/>
    </location>
</feature>
<comment type="caution">
    <text evidence="2">The sequence shown here is derived from an EMBL/GenBank/DDBJ whole genome shotgun (WGS) entry which is preliminary data.</text>
</comment>
<evidence type="ECO:0000313" key="3">
    <source>
        <dbReference type="Proteomes" id="UP001519460"/>
    </source>
</evidence>
<sequence length="276" mass="30966">MASSRRKTEIRLAPKHLDKMLFINYKEEEKLQHRLQTLTNSSRLRGYELDREKIQVHKEMRLSKRRNSAPNLDVATVPTVTTPRHSTRPTTRETSRGFNSRRGSVTDPVNDYLLTEFRRVSEESKGSDSDTFTDGACSLLRRKMHKARRASMPTIETQPPGEPGGGGEPRSRKPSLAQLTQTSGPAAVRPPMPVSRSATSLASIGRQGSRDFDSMMRSMLLEEDRQMTELKVASELQRYDRICARIGSFLDDVGNSRRASLPVLPGLNAQQGEDAT</sequence>
<name>A0ABD0JME7_9CAEN</name>
<evidence type="ECO:0000313" key="2">
    <source>
        <dbReference type="EMBL" id="KAK7476195.1"/>
    </source>
</evidence>
<dbReference type="EMBL" id="JACVVK020000382">
    <property type="protein sequence ID" value="KAK7476195.1"/>
    <property type="molecule type" value="Genomic_DNA"/>
</dbReference>
<proteinExistence type="predicted"/>
<dbReference type="Proteomes" id="UP001519460">
    <property type="component" value="Unassembled WGS sequence"/>
</dbReference>
<organism evidence="2 3">
    <name type="scientific">Batillaria attramentaria</name>
    <dbReference type="NCBI Taxonomy" id="370345"/>
    <lineage>
        <taxon>Eukaryota</taxon>
        <taxon>Metazoa</taxon>
        <taxon>Spiralia</taxon>
        <taxon>Lophotrochozoa</taxon>
        <taxon>Mollusca</taxon>
        <taxon>Gastropoda</taxon>
        <taxon>Caenogastropoda</taxon>
        <taxon>Sorbeoconcha</taxon>
        <taxon>Cerithioidea</taxon>
        <taxon>Batillariidae</taxon>
        <taxon>Batillaria</taxon>
    </lineage>
</organism>
<evidence type="ECO:0000256" key="1">
    <source>
        <dbReference type="SAM" id="MobiDB-lite"/>
    </source>
</evidence>
<feature type="region of interest" description="Disordered" evidence="1">
    <location>
        <begin position="255"/>
        <end position="276"/>
    </location>
</feature>
<protein>
    <submittedName>
        <fullName evidence="2">Uncharacterized protein</fullName>
    </submittedName>
</protein>
<accession>A0ABD0JME7</accession>
<dbReference type="AlphaFoldDB" id="A0ABD0JME7"/>
<reference evidence="2 3" key="1">
    <citation type="journal article" date="2023" name="Sci. Data">
        <title>Genome assembly of the Korean intertidal mud-creeper Batillaria attramentaria.</title>
        <authorList>
            <person name="Patra A.K."/>
            <person name="Ho P.T."/>
            <person name="Jun S."/>
            <person name="Lee S.J."/>
            <person name="Kim Y."/>
            <person name="Won Y.J."/>
        </authorList>
    </citation>
    <scope>NUCLEOTIDE SEQUENCE [LARGE SCALE GENOMIC DNA]</scope>
    <source>
        <strain evidence="2">Wonlab-2016</strain>
    </source>
</reference>
<keyword evidence="3" id="KW-1185">Reference proteome</keyword>
<feature type="region of interest" description="Disordered" evidence="1">
    <location>
        <begin position="80"/>
        <end position="107"/>
    </location>
</feature>